<organism evidence="2 3">
    <name type="scientific">Hahella chejuensis (strain KCTC 2396)</name>
    <dbReference type="NCBI Taxonomy" id="349521"/>
    <lineage>
        <taxon>Bacteria</taxon>
        <taxon>Pseudomonadati</taxon>
        <taxon>Pseudomonadota</taxon>
        <taxon>Gammaproteobacteria</taxon>
        <taxon>Oceanospirillales</taxon>
        <taxon>Hahellaceae</taxon>
        <taxon>Hahella</taxon>
    </lineage>
</organism>
<dbReference type="EMBL" id="CP000155">
    <property type="protein sequence ID" value="ABC32113.1"/>
    <property type="molecule type" value="Genomic_DNA"/>
</dbReference>
<dbReference type="Pfam" id="PF09346">
    <property type="entry name" value="SMI1_KNR4"/>
    <property type="match status" value="1"/>
</dbReference>
<accession>Q2SB61</accession>
<keyword evidence="3" id="KW-1185">Reference proteome</keyword>
<dbReference type="SUPFAM" id="SSF160631">
    <property type="entry name" value="SMI1/KNR4-like"/>
    <property type="match status" value="1"/>
</dbReference>
<dbReference type="HOGENOM" id="CLU_135028_0_0_6"/>
<name>Q2SB61_HAHCH</name>
<dbReference type="RefSeq" id="WP_011399177.1">
    <property type="nucleotide sequence ID" value="NC_007645.1"/>
</dbReference>
<protein>
    <recommendedName>
        <fullName evidence="1">Knr4/Smi1-like domain-containing protein</fullName>
    </recommendedName>
</protein>
<dbReference type="KEGG" id="hch:HCH_05448"/>
<reference evidence="2 3" key="1">
    <citation type="journal article" date="2005" name="Nucleic Acids Res.">
        <title>Genomic blueprint of Hahella chejuensis, a marine microbe producing an algicidal agent.</title>
        <authorList>
            <person name="Jeong H."/>
            <person name="Yim J.H."/>
            <person name="Lee C."/>
            <person name="Choi S.-H."/>
            <person name="Park Y.K."/>
            <person name="Yoon S.H."/>
            <person name="Hur C.-G."/>
            <person name="Kang H.-Y."/>
            <person name="Kim D."/>
            <person name="Lee H.H."/>
            <person name="Park K.H."/>
            <person name="Park S.-H."/>
            <person name="Park H.-S."/>
            <person name="Lee H.K."/>
            <person name="Oh T.K."/>
            <person name="Kim J.F."/>
        </authorList>
    </citation>
    <scope>NUCLEOTIDE SEQUENCE [LARGE SCALE GENOMIC DNA]</scope>
    <source>
        <strain evidence="2 3">KCTC 2396</strain>
    </source>
</reference>
<proteinExistence type="predicted"/>
<dbReference type="Gene3D" id="3.40.1580.10">
    <property type="entry name" value="SMI1/KNR4-like"/>
    <property type="match status" value="1"/>
</dbReference>
<dbReference type="InterPro" id="IPR018958">
    <property type="entry name" value="Knr4/Smi1-like_dom"/>
</dbReference>
<evidence type="ECO:0000313" key="3">
    <source>
        <dbReference type="Proteomes" id="UP000000238"/>
    </source>
</evidence>
<sequence length="151" mass="17234">MIENFKKQLGENLKVLIKSGLIPGYSGIGAKELCKVEEYALGSLPYVYKEFLITCGKEPSRYFKEVSIDLYPDLLELKDVFDEANSEAKSPVTLESDVFLIGEYSGEQFWYFKMSDGNDPAVYFLSIWDNHTYKEDDHLSNFLLSISGVRT</sequence>
<dbReference type="Proteomes" id="UP000000238">
    <property type="component" value="Chromosome"/>
</dbReference>
<evidence type="ECO:0000313" key="2">
    <source>
        <dbReference type="EMBL" id="ABC32113.1"/>
    </source>
</evidence>
<dbReference type="AlphaFoldDB" id="Q2SB61"/>
<feature type="domain" description="Knr4/Smi1-like" evidence="1">
    <location>
        <begin position="33"/>
        <end position="143"/>
    </location>
</feature>
<gene>
    <name evidence="2" type="ordered locus">HCH_05448</name>
</gene>
<dbReference type="InterPro" id="IPR037883">
    <property type="entry name" value="Knr4/Smi1-like_sf"/>
</dbReference>
<dbReference type="OrthoDB" id="9156757at2"/>
<evidence type="ECO:0000259" key="1">
    <source>
        <dbReference type="Pfam" id="PF09346"/>
    </source>
</evidence>